<dbReference type="GO" id="GO:0009279">
    <property type="term" value="C:cell outer membrane"/>
    <property type="evidence" value="ECO:0007669"/>
    <property type="project" value="UniProtKB-SubCell"/>
</dbReference>
<dbReference type="Pfam" id="PF07715">
    <property type="entry name" value="Plug"/>
    <property type="match status" value="1"/>
</dbReference>
<keyword evidence="4 8" id="KW-0812">Transmembrane</keyword>
<feature type="domain" description="TonB-dependent receptor plug" evidence="12">
    <location>
        <begin position="108"/>
        <end position="214"/>
    </location>
</feature>
<keyword evidence="3 8" id="KW-1134">Transmembrane beta strand</keyword>
<keyword evidence="2 8" id="KW-0813">Transport</keyword>
<evidence type="ECO:0000256" key="7">
    <source>
        <dbReference type="ARBA" id="ARBA00023237"/>
    </source>
</evidence>
<dbReference type="NCBIfam" id="TIGR04057">
    <property type="entry name" value="SusC_RagA_signa"/>
    <property type="match status" value="1"/>
</dbReference>
<organism evidence="13 14">
    <name type="scientific">Candidatus Opimibacter skivensis</name>
    <dbReference type="NCBI Taxonomy" id="2982028"/>
    <lineage>
        <taxon>Bacteria</taxon>
        <taxon>Pseudomonadati</taxon>
        <taxon>Bacteroidota</taxon>
        <taxon>Saprospiria</taxon>
        <taxon>Saprospirales</taxon>
        <taxon>Saprospiraceae</taxon>
        <taxon>Candidatus Opimibacter</taxon>
    </lineage>
</organism>
<evidence type="ECO:0000259" key="12">
    <source>
        <dbReference type="Pfam" id="PF07715"/>
    </source>
</evidence>
<name>A0A9D7SY49_9BACT</name>
<gene>
    <name evidence="13" type="ORF">IPP15_23465</name>
</gene>
<dbReference type="InterPro" id="IPR037066">
    <property type="entry name" value="Plug_dom_sf"/>
</dbReference>
<dbReference type="SUPFAM" id="SSF56935">
    <property type="entry name" value="Porins"/>
    <property type="match status" value="1"/>
</dbReference>
<evidence type="ECO:0000256" key="2">
    <source>
        <dbReference type="ARBA" id="ARBA00022448"/>
    </source>
</evidence>
<evidence type="ECO:0000313" key="14">
    <source>
        <dbReference type="Proteomes" id="UP000808337"/>
    </source>
</evidence>
<dbReference type="Pfam" id="PF13715">
    <property type="entry name" value="CarbopepD_reg_2"/>
    <property type="match status" value="1"/>
</dbReference>
<dbReference type="EMBL" id="JADKGY010000035">
    <property type="protein sequence ID" value="MBK9985262.1"/>
    <property type="molecule type" value="Genomic_DNA"/>
</dbReference>
<dbReference type="NCBIfam" id="TIGR04056">
    <property type="entry name" value="OMP_RagA_SusC"/>
    <property type="match status" value="1"/>
</dbReference>
<feature type="domain" description="TonB-dependent receptor-like beta-barrel" evidence="11">
    <location>
        <begin position="384"/>
        <end position="929"/>
    </location>
</feature>
<dbReference type="Gene3D" id="2.170.130.10">
    <property type="entry name" value="TonB-dependent receptor, plug domain"/>
    <property type="match status" value="1"/>
</dbReference>
<dbReference type="PROSITE" id="PS52016">
    <property type="entry name" value="TONB_DEPENDENT_REC_3"/>
    <property type="match status" value="1"/>
</dbReference>
<dbReference type="InterPro" id="IPR039426">
    <property type="entry name" value="TonB-dep_rcpt-like"/>
</dbReference>
<dbReference type="Pfam" id="PF00593">
    <property type="entry name" value="TonB_dep_Rec_b-barrel"/>
    <property type="match status" value="1"/>
</dbReference>
<keyword evidence="6 8" id="KW-0472">Membrane</keyword>
<dbReference type="InterPro" id="IPR008969">
    <property type="entry name" value="CarboxyPept-like_regulatory"/>
</dbReference>
<dbReference type="InterPro" id="IPR012910">
    <property type="entry name" value="Plug_dom"/>
</dbReference>
<evidence type="ECO:0000256" key="9">
    <source>
        <dbReference type="RuleBase" id="RU003357"/>
    </source>
</evidence>
<dbReference type="FunFam" id="2.170.130.10:FF:000008">
    <property type="entry name" value="SusC/RagA family TonB-linked outer membrane protein"/>
    <property type="match status" value="1"/>
</dbReference>
<reference evidence="13 14" key="1">
    <citation type="submission" date="2020-10" db="EMBL/GenBank/DDBJ databases">
        <title>Connecting structure to function with the recovery of over 1000 high-quality activated sludge metagenome-assembled genomes encoding full-length rRNA genes using long-read sequencing.</title>
        <authorList>
            <person name="Singleton C.M."/>
            <person name="Petriglieri F."/>
            <person name="Kristensen J.M."/>
            <person name="Kirkegaard R.H."/>
            <person name="Michaelsen T.Y."/>
            <person name="Andersen M.H."/>
            <person name="Karst S.M."/>
            <person name="Dueholm M.S."/>
            <person name="Nielsen P.H."/>
            <person name="Albertsen M."/>
        </authorList>
    </citation>
    <scope>NUCLEOTIDE SEQUENCE [LARGE SCALE GENOMIC DNA]</scope>
    <source>
        <strain evidence="13">Ribe_18-Q3-R11-54_MAXAC.273</strain>
    </source>
</reference>
<keyword evidence="5 9" id="KW-0798">TonB box</keyword>
<comment type="caution">
    <text evidence="13">The sequence shown here is derived from an EMBL/GenBank/DDBJ whole genome shotgun (WGS) entry which is preliminary data.</text>
</comment>
<dbReference type="InterPro" id="IPR023997">
    <property type="entry name" value="TonB-dep_OMP_SusC/RagA_CS"/>
</dbReference>
<keyword evidence="10" id="KW-0732">Signal</keyword>
<evidence type="ECO:0000256" key="5">
    <source>
        <dbReference type="ARBA" id="ARBA00023077"/>
    </source>
</evidence>
<dbReference type="Proteomes" id="UP000808337">
    <property type="component" value="Unassembled WGS sequence"/>
</dbReference>
<evidence type="ECO:0000259" key="11">
    <source>
        <dbReference type="Pfam" id="PF00593"/>
    </source>
</evidence>
<comment type="similarity">
    <text evidence="8 9">Belongs to the TonB-dependent receptor family.</text>
</comment>
<proteinExistence type="inferred from homology"/>
<dbReference type="InterPro" id="IPR023996">
    <property type="entry name" value="TonB-dep_OMP_SusC/RagA"/>
</dbReference>
<feature type="chain" id="PRO_5038670876" evidence="10">
    <location>
        <begin position="20"/>
        <end position="973"/>
    </location>
</feature>
<keyword evidence="13" id="KW-0675">Receptor</keyword>
<evidence type="ECO:0000256" key="10">
    <source>
        <dbReference type="SAM" id="SignalP"/>
    </source>
</evidence>
<evidence type="ECO:0000256" key="4">
    <source>
        <dbReference type="ARBA" id="ARBA00022692"/>
    </source>
</evidence>
<sequence length="973" mass="107014">MIRILYTLLCISIAITVQAQVTGKVTESTGEPVIGAAVYLRGTSLGTITDPDGMYTLNAKEGTIVFAYTGLEQVEVDINGRSQIDVVMPIAKVGLNEMVIIGYGVQKKADLTTAVVSIGEETIKNRPMVSAAEALQGKAAGVQVTQPSGKPGGDIAVRVRGTTSVLAGNEPLYVVDGIPTTDIRGLNPSDIASMSVLKDASSAAIYGARAANGVVLITTKRGVEGKSTISFNAYYGVSDIRKTIQTLSTKQYRDLINEIIPGAIDPSATAYTNWQDETFGYGTNQSYQLSFLGGTSITRYLISANYLNQTGIAKPASFDRYSLRLNLDNKATDWLNLGVSLNMLRSSTKDTPDNASSGRGGVIMSALNTPPFLHIYRQNGSGQYDPNPFQPSWENPIAYMFGPDQEAVDNRLLGNVNAEAKIFKGFSLKTNFGADINAHQWDYYLDPFKTNYGRNQNGIGQADKSNSMIWLWENTANYTTSFNDQHLSFLAGSSIQKSRWSDSFLYGTDYPDDTSVQTLNAANVITGSTDVQEWSLASFFGRVMYDYKSRYLLTASLRRDGSSKLANPWGTMPSFSLGWRISDEPFMKSIDAIYDMKLRVGWGKNGNQEGIPNYARYGLVSYYRRAATNPLSGPSSVQVTYGNPDLKWETTTQSNIGLDIALWKGRFNFTADAYYKKTNDVLLNVQLSNSLPITTIQTNAGKIENKGIEFNVSTINTTGTLHWSTDFNISFNKNKVLALDYTEVYYFGRIYSNNQDVAIVREGMPLGIFYGYISEGVDPETGNLMYKDVNGNGMFDPGDRTIIGDGNPDFTYGLTNSLTWKNFGLDLFFQGSQGNDIFNATRIDLEGMFDSKNQSVAVLNRWTPDNRNTDIPRAVGGGNVDNVRNSTRFVEDGSYLRLKSATLTYNINAKSLRHLKLQKLSVYITGQNLLTFTKYSGFDPEVNAFGQSATELGIDYGTYPQSRTLTFGVNVEF</sequence>
<dbReference type="AlphaFoldDB" id="A0A9D7SY49"/>
<dbReference type="InterPro" id="IPR036942">
    <property type="entry name" value="Beta-barrel_TonB_sf"/>
</dbReference>
<feature type="signal peptide" evidence="10">
    <location>
        <begin position="1"/>
        <end position="19"/>
    </location>
</feature>
<evidence type="ECO:0000256" key="1">
    <source>
        <dbReference type="ARBA" id="ARBA00004571"/>
    </source>
</evidence>
<evidence type="ECO:0000256" key="3">
    <source>
        <dbReference type="ARBA" id="ARBA00022452"/>
    </source>
</evidence>
<comment type="subcellular location">
    <subcellularLocation>
        <location evidence="1 8">Cell outer membrane</location>
        <topology evidence="1 8">Multi-pass membrane protein</topology>
    </subcellularLocation>
</comment>
<dbReference type="InterPro" id="IPR000531">
    <property type="entry name" value="Beta-barrel_TonB"/>
</dbReference>
<evidence type="ECO:0000313" key="13">
    <source>
        <dbReference type="EMBL" id="MBK9985262.1"/>
    </source>
</evidence>
<dbReference type="SUPFAM" id="SSF49464">
    <property type="entry name" value="Carboxypeptidase regulatory domain-like"/>
    <property type="match status" value="1"/>
</dbReference>
<accession>A0A9D7SY49</accession>
<protein>
    <submittedName>
        <fullName evidence="13">TonB-dependent receptor</fullName>
    </submittedName>
</protein>
<dbReference type="Gene3D" id="2.60.40.1120">
    <property type="entry name" value="Carboxypeptidase-like, regulatory domain"/>
    <property type="match status" value="1"/>
</dbReference>
<evidence type="ECO:0000256" key="6">
    <source>
        <dbReference type="ARBA" id="ARBA00023136"/>
    </source>
</evidence>
<keyword evidence="7 8" id="KW-0998">Cell outer membrane</keyword>
<dbReference type="Gene3D" id="2.40.170.20">
    <property type="entry name" value="TonB-dependent receptor, beta-barrel domain"/>
    <property type="match status" value="1"/>
</dbReference>
<evidence type="ECO:0000256" key="8">
    <source>
        <dbReference type="PROSITE-ProRule" id="PRU01360"/>
    </source>
</evidence>